<gene>
    <name evidence="3" type="ORF">GRI72_10830</name>
</gene>
<feature type="transmembrane region" description="Helical" evidence="1">
    <location>
        <begin position="189"/>
        <end position="209"/>
    </location>
</feature>
<keyword evidence="1" id="KW-0812">Transmembrane</keyword>
<dbReference type="EMBL" id="WTYO01000004">
    <property type="protein sequence ID" value="MXO69320.1"/>
    <property type="molecule type" value="Genomic_DNA"/>
</dbReference>
<keyword evidence="1" id="KW-0472">Membrane</keyword>
<dbReference type="PANTHER" id="PTHR22911:SF76">
    <property type="entry name" value="EAMA DOMAIN-CONTAINING PROTEIN"/>
    <property type="match status" value="1"/>
</dbReference>
<name>A0ABW9V063_9SPHN</name>
<dbReference type="RefSeq" id="WP_160733933.1">
    <property type="nucleotide sequence ID" value="NZ_WTYO01000004.1"/>
</dbReference>
<keyword evidence="4" id="KW-1185">Reference proteome</keyword>
<keyword evidence="1" id="KW-1133">Transmembrane helix</keyword>
<feature type="transmembrane region" description="Helical" evidence="1">
    <location>
        <begin position="49"/>
        <end position="65"/>
    </location>
</feature>
<accession>A0ABW9V063</accession>
<evidence type="ECO:0000313" key="3">
    <source>
        <dbReference type="EMBL" id="MXO69320.1"/>
    </source>
</evidence>
<dbReference type="PANTHER" id="PTHR22911">
    <property type="entry name" value="ACYL-MALONYL CONDENSING ENZYME-RELATED"/>
    <property type="match status" value="1"/>
</dbReference>
<feature type="transmembrane region" description="Helical" evidence="1">
    <location>
        <begin position="17"/>
        <end position="37"/>
    </location>
</feature>
<organism evidence="3 4">
    <name type="scientific">Pelagerythrobacter marinus</name>
    <dbReference type="NCBI Taxonomy" id="538382"/>
    <lineage>
        <taxon>Bacteria</taxon>
        <taxon>Pseudomonadati</taxon>
        <taxon>Pseudomonadota</taxon>
        <taxon>Alphaproteobacteria</taxon>
        <taxon>Sphingomonadales</taxon>
        <taxon>Erythrobacteraceae</taxon>
        <taxon>Pelagerythrobacter</taxon>
    </lineage>
</organism>
<protein>
    <submittedName>
        <fullName evidence="3">EamA family transporter</fullName>
    </submittedName>
</protein>
<dbReference type="Pfam" id="PF00892">
    <property type="entry name" value="EamA"/>
    <property type="match status" value="2"/>
</dbReference>
<comment type="caution">
    <text evidence="3">The sequence shown here is derived from an EMBL/GenBank/DDBJ whole genome shotgun (WGS) entry which is preliminary data.</text>
</comment>
<feature type="transmembrane region" description="Helical" evidence="1">
    <location>
        <begin position="77"/>
        <end position="97"/>
    </location>
</feature>
<dbReference type="InterPro" id="IPR000620">
    <property type="entry name" value="EamA_dom"/>
</dbReference>
<feature type="transmembrane region" description="Helical" evidence="1">
    <location>
        <begin position="103"/>
        <end position="125"/>
    </location>
</feature>
<sequence length="306" mass="32421">MAVTTESVAEKNFQARAWHFAALMAGNFVLALGPWLVRLADTGPVAAGFWRMVLPLPLLAILAWHGRTPGPLDRKSALLVIAAGLFFAFDLASWHIGIERTRLANATLFGNAGSVILMIWGLLALRRAPRGREWLALSAALGGAAILMGRSLEISTATLVGDLLCLLAGVFYAFYLLPAQRARATLGQWSVLLLVALVSAPVLLAFALLMGEPVWPGEAGWGPVVALAISSQLIGQGLLVFSLRHFPPLVIGVALLTQPAVAALVGWLAFDEVLGLPDMAGMVLVACALLLAKMAEPRVTGAIRTR</sequence>
<evidence type="ECO:0000259" key="2">
    <source>
        <dbReference type="Pfam" id="PF00892"/>
    </source>
</evidence>
<proteinExistence type="predicted"/>
<feature type="transmembrane region" description="Helical" evidence="1">
    <location>
        <begin position="249"/>
        <end position="270"/>
    </location>
</feature>
<reference evidence="3 4" key="1">
    <citation type="submission" date="2019-12" db="EMBL/GenBank/DDBJ databases">
        <title>Genomic-based taxomic classification of the family Erythrobacteraceae.</title>
        <authorList>
            <person name="Xu L."/>
        </authorList>
    </citation>
    <scope>NUCLEOTIDE SEQUENCE [LARGE SCALE GENOMIC DNA]</scope>
    <source>
        <strain evidence="3 4">H32</strain>
    </source>
</reference>
<feature type="domain" description="EamA" evidence="2">
    <location>
        <begin position="160"/>
        <end position="291"/>
    </location>
</feature>
<evidence type="ECO:0000256" key="1">
    <source>
        <dbReference type="SAM" id="Phobius"/>
    </source>
</evidence>
<feature type="transmembrane region" description="Helical" evidence="1">
    <location>
        <begin position="134"/>
        <end position="152"/>
    </location>
</feature>
<dbReference type="InterPro" id="IPR037185">
    <property type="entry name" value="EmrE-like"/>
</dbReference>
<feature type="transmembrane region" description="Helical" evidence="1">
    <location>
        <begin position="276"/>
        <end position="295"/>
    </location>
</feature>
<dbReference type="Proteomes" id="UP000444401">
    <property type="component" value="Unassembled WGS sequence"/>
</dbReference>
<feature type="transmembrane region" description="Helical" evidence="1">
    <location>
        <begin position="158"/>
        <end position="177"/>
    </location>
</feature>
<evidence type="ECO:0000313" key="4">
    <source>
        <dbReference type="Proteomes" id="UP000444401"/>
    </source>
</evidence>
<feature type="transmembrane region" description="Helical" evidence="1">
    <location>
        <begin position="221"/>
        <end position="242"/>
    </location>
</feature>
<dbReference type="SUPFAM" id="SSF103481">
    <property type="entry name" value="Multidrug resistance efflux transporter EmrE"/>
    <property type="match status" value="2"/>
</dbReference>
<feature type="domain" description="EamA" evidence="2">
    <location>
        <begin position="24"/>
        <end position="148"/>
    </location>
</feature>